<name>A0A0M2UXN0_9BACT</name>
<gene>
    <name evidence="8" type="ORF">BROFUL_00962</name>
</gene>
<accession>A0A0M2UXN0</accession>
<dbReference type="InterPro" id="IPR002771">
    <property type="entry name" value="Multi_antbiot-R_MarC"/>
</dbReference>
<dbReference type="PANTHER" id="PTHR33508:SF1">
    <property type="entry name" value="UPF0056 MEMBRANE PROTEIN YHCE"/>
    <property type="match status" value="1"/>
</dbReference>
<protein>
    <recommendedName>
        <fullName evidence="7">UPF0056 membrane protein</fullName>
    </recommendedName>
</protein>
<comment type="caution">
    <text evidence="8">The sequence shown here is derived from an EMBL/GenBank/DDBJ whole genome shotgun (WGS) entry which is preliminary data.</text>
</comment>
<evidence type="ECO:0000256" key="1">
    <source>
        <dbReference type="ARBA" id="ARBA00004651"/>
    </source>
</evidence>
<comment type="subcellular location">
    <subcellularLocation>
        <location evidence="1 7">Cell membrane</location>
        <topology evidence="1 7">Multi-pass membrane protein</topology>
    </subcellularLocation>
</comment>
<dbReference type="AlphaFoldDB" id="A0A0M2UXN0"/>
<dbReference type="NCBIfam" id="TIGR00427">
    <property type="entry name" value="NAAT family transporter"/>
    <property type="match status" value="1"/>
</dbReference>
<evidence type="ECO:0000256" key="5">
    <source>
        <dbReference type="ARBA" id="ARBA00022989"/>
    </source>
</evidence>
<comment type="similarity">
    <text evidence="2 7">Belongs to the UPF0056 (MarC) family.</text>
</comment>
<feature type="transmembrane region" description="Helical" evidence="7">
    <location>
        <begin position="180"/>
        <end position="204"/>
    </location>
</feature>
<dbReference type="EMBL" id="LAQJ01000116">
    <property type="protein sequence ID" value="KKO20330.1"/>
    <property type="molecule type" value="Genomic_DNA"/>
</dbReference>
<evidence type="ECO:0000313" key="9">
    <source>
        <dbReference type="Proteomes" id="UP000034954"/>
    </source>
</evidence>
<dbReference type="Pfam" id="PF01914">
    <property type="entry name" value="MarC"/>
    <property type="match status" value="1"/>
</dbReference>
<feature type="transmembrane region" description="Helical" evidence="7">
    <location>
        <begin position="12"/>
        <end position="35"/>
    </location>
</feature>
<evidence type="ECO:0000256" key="2">
    <source>
        <dbReference type="ARBA" id="ARBA00009784"/>
    </source>
</evidence>
<feature type="transmembrane region" description="Helical" evidence="7">
    <location>
        <begin position="141"/>
        <end position="159"/>
    </location>
</feature>
<evidence type="ECO:0000256" key="3">
    <source>
        <dbReference type="ARBA" id="ARBA00022475"/>
    </source>
</evidence>
<reference evidence="8 9" key="1">
    <citation type="journal article" date="2013" name="BMC Microbiol.">
        <title>Identification of the type II cytochrome c maturation pathway in anammox bacteria by comparative genomics.</title>
        <authorList>
            <person name="Ferousi C."/>
            <person name="Speth D.R."/>
            <person name="Reimann J."/>
            <person name="Op den Camp H.J."/>
            <person name="Allen J.W."/>
            <person name="Keltjens J.T."/>
            <person name="Jetten M.S."/>
        </authorList>
    </citation>
    <scope>NUCLEOTIDE SEQUENCE [LARGE SCALE GENOMIC DNA]</scope>
    <source>
        <strain evidence="8">RU1</strain>
    </source>
</reference>
<dbReference type="PANTHER" id="PTHR33508">
    <property type="entry name" value="UPF0056 MEMBRANE PROTEIN YHCE"/>
    <property type="match status" value="1"/>
</dbReference>
<evidence type="ECO:0000313" key="8">
    <source>
        <dbReference type="EMBL" id="KKO20330.1"/>
    </source>
</evidence>
<feature type="transmembrane region" description="Helical" evidence="7">
    <location>
        <begin position="55"/>
        <end position="77"/>
    </location>
</feature>
<keyword evidence="5 7" id="KW-1133">Transmembrane helix</keyword>
<evidence type="ECO:0000256" key="6">
    <source>
        <dbReference type="ARBA" id="ARBA00023136"/>
    </source>
</evidence>
<feature type="transmembrane region" description="Helical" evidence="7">
    <location>
        <begin position="83"/>
        <end position="101"/>
    </location>
</feature>
<sequence length="208" mass="22856">MKELSFLRIEHWHNFLLAFIPLFIAIDVIGVLPIFMSLVEGIEKPQKTKIIRQSVITALTVSIGFLALGKFVFSVLGIEIYDFKLAGGLLLLVFAINDLLFAEKGKRTIASTIGVVPLGIPLVVGPAVLTTTIVAVDTYGYIPTVTSLVVNLILVWLVFQKSDFIYRLMGDGGSKAFAKVASLLLAAIAVMMIRRGFMDVLFYLKYPS</sequence>
<proteinExistence type="inferred from homology"/>
<keyword evidence="9" id="KW-1185">Reference proteome</keyword>
<evidence type="ECO:0000256" key="4">
    <source>
        <dbReference type="ARBA" id="ARBA00022692"/>
    </source>
</evidence>
<keyword evidence="3" id="KW-1003">Cell membrane</keyword>
<evidence type="ECO:0000256" key="7">
    <source>
        <dbReference type="RuleBase" id="RU362048"/>
    </source>
</evidence>
<keyword evidence="6 7" id="KW-0472">Membrane</keyword>
<keyword evidence="4 7" id="KW-0812">Transmembrane</keyword>
<organism evidence="8 9">
    <name type="scientific">Candidatus Brocadia fulgida</name>
    <dbReference type="NCBI Taxonomy" id="380242"/>
    <lineage>
        <taxon>Bacteria</taxon>
        <taxon>Pseudomonadati</taxon>
        <taxon>Planctomycetota</taxon>
        <taxon>Candidatus Brocadiia</taxon>
        <taxon>Candidatus Brocadiales</taxon>
        <taxon>Candidatus Brocadiaceae</taxon>
        <taxon>Candidatus Brocadia</taxon>
    </lineage>
</organism>
<dbReference type="Proteomes" id="UP000034954">
    <property type="component" value="Unassembled WGS sequence"/>
</dbReference>
<feature type="transmembrane region" description="Helical" evidence="7">
    <location>
        <begin position="113"/>
        <end position="135"/>
    </location>
</feature>
<dbReference type="GO" id="GO:0005886">
    <property type="term" value="C:plasma membrane"/>
    <property type="evidence" value="ECO:0007669"/>
    <property type="project" value="UniProtKB-SubCell"/>
</dbReference>